<evidence type="ECO:0000313" key="1">
    <source>
        <dbReference type="EMBL" id="OZF94365.1"/>
    </source>
</evidence>
<evidence type="ECO:0000313" key="2">
    <source>
        <dbReference type="Proteomes" id="UP000216624"/>
    </source>
</evidence>
<keyword evidence="2" id="KW-1185">Reference proteome</keyword>
<sequence>MAVSVDSKSQHSEVSTAVAGPEFTDSQLRTAVQSTLRSRGKASTRTALSASTTQTVGVSYDTMVSAFTSVTISYVLLAISLYVETAVSAFHLAYFSYRHPAVSKDLIKTAAHLLKTSYDNKLLTASEIIATVQNTIIAPMARQNKQYHLEESQRTAQLQTMRTTSTAVSR</sequence>
<dbReference type="KEGG" id="crq:GCK72_000041"/>
<reference evidence="1" key="1">
    <citation type="submission" date="2017-08" db="EMBL/GenBank/DDBJ databases">
        <authorList>
            <person name="de Groot N.N."/>
        </authorList>
    </citation>
    <scope>NUCLEOTIDE SEQUENCE [LARGE SCALE GENOMIC DNA]</scope>
    <source>
        <strain evidence="1">PX439</strain>
    </source>
</reference>
<dbReference type="STRING" id="31234.E3MT51"/>
<accession>A0A261AA39</accession>
<gene>
    <name evidence="1" type="ORF">FL82_08198</name>
</gene>
<dbReference type="CTD" id="9815351"/>
<comment type="caution">
    <text evidence="1">The sequence shown here is derived from an EMBL/GenBank/DDBJ whole genome shotgun (WGS) entry which is preliminary data.</text>
</comment>
<dbReference type="HOGENOM" id="CLU_1556683_0_0_1"/>
<protein>
    <submittedName>
        <fullName evidence="1">Uncharacterized protein</fullName>
    </submittedName>
</protein>
<dbReference type="Proteomes" id="UP000216624">
    <property type="component" value="Unassembled WGS sequence"/>
</dbReference>
<proteinExistence type="predicted"/>
<dbReference type="EMBL" id="NMWX01000009">
    <property type="protein sequence ID" value="OZF94365.1"/>
    <property type="molecule type" value="Genomic_DNA"/>
</dbReference>
<name>A0A261AA39_CAERE</name>
<feature type="non-terminal residue" evidence="1">
    <location>
        <position position="1"/>
    </location>
</feature>
<dbReference type="OMA" id="HLAYFSY"/>
<dbReference type="eggNOG" id="ENOG502R12T">
    <property type="taxonomic scope" value="Eukaryota"/>
</dbReference>
<organism evidence="1 2">
    <name type="scientific">Caenorhabditis remanei</name>
    <name type="common">Caenorhabditis vulgaris</name>
    <dbReference type="NCBI Taxonomy" id="31234"/>
    <lineage>
        <taxon>Eukaryota</taxon>
        <taxon>Metazoa</taxon>
        <taxon>Ecdysozoa</taxon>
        <taxon>Nematoda</taxon>
        <taxon>Chromadorea</taxon>
        <taxon>Rhabditida</taxon>
        <taxon>Rhabditina</taxon>
        <taxon>Rhabditomorpha</taxon>
        <taxon>Rhabditoidea</taxon>
        <taxon>Rhabditidae</taxon>
        <taxon>Peloderinae</taxon>
        <taxon>Caenorhabditis</taxon>
    </lineage>
</organism>
<dbReference type="OrthoDB" id="5811923at2759"/>